<dbReference type="PANTHER" id="PTHR11452">
    <property type="entry name" value="ALPHA-GALACTOSIDASE/ALPHA-N-ACETYLGALACTOSAMINIDASE"/>
    <property type="match status" value="1"/>
</dbReference>
<dbReference type="InterPro" id="IPR013785">
    <property type="entry name" value="Aldolase_TIM"/>
</dbReference>
<proteinExistence type="inferred from homology"/>
<dbReference type="Proteomes" id="UP000182737">
    <property type="component" value="Unassembled WGS sequence"/>
</dbReference>
<accession>A0A1I3I0D3</accession>
<organism evidence="5 6">
    <name type="scientific">Treponema bryantii</name>
    <dbReference type="NCBI Taxonomy" id="163"/>
    <lineage>
        <taxon>Bacteria</taxon>
        <taxon>Pseudomonadati</taxon>
        <taxon>Spirochaetota</taxon>
        <taxon>Spirochaetia</taxon>
        <taxon>Spirochaetales</taxon>
        <taxon>Treponemataceae</taxon>
        <taxon>Treponema</taxon>
    </lineage>
</organism>
<evidence type="ECO:0000256" key="2">
    <source>
        <dbReference type="ARBA" id="ARBA00022801"/>
    </source>
</evidence>
<dbReference type="CDD" id="cd14792">
    <property type="entry name" value="GH27"/>
    <property type="match status" value="1"/>
</dbReference>
<dbReference type="EMBL" id="FORI01000001">
    <property type="protein sequence ID" value="SFI41426.1"/>
    <property type="molecule type" value="Genomic_DNA"/>
</dbReference>
<dbReference type="PRINTS" id="PR00740">
    <property type="entry name" value="GLHYDRLASE27"/>
</dbReference>
<comment type="similarity">
    <text evidence="1 4">Belongs to the glycosyl hydrolase 27 family.</text>
</comment>
<dbReference type="SUPFAM" id="SSF51445">
    <property type="entry name" value="(Trans)glycosidases"/>
    <property type="match status" value="2"/>
</dbReference>
<dbReference type="InterPro" id="IPR002241">
    <property type="entry name" value="Glyco_hydro_27"/>
</dbReference>
<keyword evidence="6" id="KW-1185">Reference proteome</keyword>
<comment type="catalytic activity">
    <reaction evidence="4">
        <text>Hydrolysis of terminal, non-reducing alpha-D-galactose residues in alpha-D-galactosides, including galactose oligosaccharides, galactomannans and galactolipids.</text>
        <dbReference type="EC" id="3.2.1.22"/>
    </reaction>
</comment>
<dbReference type="GO" id="GO:0004557">
    <property type="term" value="F:alpha-galactosidase activity"/>
    <property type="evidence" value="ECO:0007669"/>
    <property type="project" value="UniProtKB-EC"/>
</dbReference>
<dbReference type="InterPro" id="IPR017853">
    <property type="entry name" value="GH"/>
</dbReference>
<keyword evidence="4" id="KW-1015">Disulfide bond</keyword>
<dbReference type="GO" id="GO:0005975">
    <property type="term" value="P:carbohydrate metabolic process"/>
    <property type="evidence" value="ECO:0007669"/>
    <property type="project" value="InterPro"/>
</dbReference>
<keyword evidence="3 4" id="KW-0326">Glycosidase</keyword>
<reference evidence="6" key="1">
    <citation type="submission" date="2016-10" db="EMBL/GenBank/DDBJ databases">
        <authorList>
            <person name="Varghese N."/>
            <person name="Submissions S."/>
        </authorList>
    </citation>
    <scope>NUCLEOTIDE SEQUENCE [LARGE SCALE GENOMIC DNA]</scope>
    <source>
        <strain evidence="6">XBD1002</strain>
    </source>
</reference>
<evidence type="ECO:0000256" key="3">
    <source>
        <dbReference type="ARBA" id="ARBA00023295"/>
    </source>
</evidence>
<evidence type="ECO:0000313" key="5">
    <source>
        <dbReference type="EMBL" id="SFI41426.1"/>
    </source>
</evidence>
<protein>
    <recommendedName>
        <fullName evidence="4">Alpha-galactosidase</fullName>
        <ecNumber evidence="4">3.2.1.22</ecNumber>
    </recommendedName>
    <alternativeName>
        <fullName evidence="4">Melibiase</fullName>
    </alternativeName>
</protein>
<dbReference type="RefSeq" id="WP_074929836.1">
    <property type="nucleotide sequence ID" value="NZ_FORI01000001.1"/>
</dbReference>
<keyword evidence="2 4" id="KW-0378">Hydrolase</keyword>
<sequence length="617" mass="67711">MTPTEPAKITDKKYRFDNFDDGQVLPGNVKNRLPAMGWNSWNAFGSGNTEALTKIMADKIIELGLDKLGYKYLVLDDGCYKSEREDGKLANEPVKFPNGFRALSDYVHARGLKFGMYNDIGTNLCAGAAVGTCGFEKTDAKSYIDWGVDFLKIDNCYYLWDNATFSNPENAKYVFAPNLKEIQLKKGEFSILLSADKGILTGRGASIKDGYATGIGTFDGTNTGTTPVGAMSSELVFEIEVPEAGEYELTVNYATSRQNGCGEWLQVAAGVASDDNENSTIFFDNLLPATETPETFMASEPIKITLQAGRNKIRLMNHRRQENTLCSYAAMLEGLNEAKPDHGVLLSLCEWGKTQPQNWGYKVGNSWRILNDITFRVGSDGNPGFGNWTDPGTPSVTSQYNKAVIMDEFSGLNKGWNDPDMMMVGMNGMTTQMSQTHFTMWCMMNSPLMLGLDLRRVQKGDELYNIIANRDLIALNQDALGIQAKRIFTTAAMPETLDVADRTPDRAYITDCDRVDILAKPLADGSLALSFFNLSQEKKCGDFAVDTALIKKYLGDKLPEGFYGADGTANSGAGRYAFKNLWTGETGIFENGRFGVSEIEGCGNITLKISPAAPVEG</sequence>
<dbReference type="Gene3D" id="3.20.20.70">
    <property type="entry name" value="Aldolase class I"/>
    <property type="match status" value="2"/>
</dbReference>
<dbReference type="Pfam" id="PF16499">
    <property type="entry name" value="Melibiase_2"/>
    <property type="match status" value="2"/>
</dbReference>
<evidence type="ECO:0000256" key="1">
    <source>
        <dbReference type="ARBA" id="ARBA00009743"/>
    </source>
</evidence>
<evidence type="ECO:0000256" key="4">
    <source>
        <dbReference type="RuleBase" id="RU361168"/>
    </source>
</evidence>
<evidence type="ECO:0000313" key="6">
    <source>
        <dbReference type="Proteomes" id="UP000182737"/>
    </source>
</evidence>
<dbReference type="EC" id="3.2.1.22" evidence="4"/>
<gene>
    <name evidence="5" type="ORF">SAMN04487775_101221</name>
</gene>
<dbReference type="PANTHER" id="PTHR11452:SF75">
    <property type="entry name" value="ALPHA-GALACTOSIDASE MEL1"/>
    <property type="match status" value="1"/>
</dbReference>
<name>A0A1I3I0D3_9SPIR</name>
<dbReference type="AlphaFoldDB" id="A0A1I3I0D3"/>
<dbReference type="OrthoDB" id="9807519at2"/>